<organism evidence="1 2">
    <name type="scientific">Heliocybe sulcata</name>
    <dbReference type="NCBI Taxonomy" id="5364"/>
    <lineage>
        <taxon>Eukaryota</taxon>
        <taxon>Fungi</taxon>
        <taxon>Dikarya</taxon>
        <taxon>Basidiomycota</taxon>
        <taxon>Agaricomycotina</taxon>
        <taxon>Agaricomycetes</taxon>
        <taxon>Gloeophyllales</taxon>
        <taxon>Gloeophyllaceae</taxon>
        <taxon>Heliocybe</taxon>
    </lineage>
</organism>
<dbReference type="EMBL" id="ML213503">
    <property type="protein sequence ID" value="TFK57310.1"/>
    <property type="molecule type" value="Genomic_DNA"/>
</dbReference>
<evidence type="ECO:0000313" key="1">
    <source>
        <dbReference type="EMBL" id="TFK57310.1"/>
    </source>
</evidence>
<sequence>MSSTSSSDTESESDIPNPCSVDALEFARMSTQFIHGDQSASSHSVHPGSGTVRGAAEQLLALSSLSIDETTDDDTLHEISRCSSTILGFLQDILDHHPFQEHERVLDTADLLYLVQEDFLMSLFDYRQLFYRIASQECPRDTAPSVIICWVDVILARLGEVVCVLAAEAPVLDDNSAISASLKKQYEDDSLRAAAQLPEKWLDVLQLMASDHASSASIRLAIRLTFGVKVIAPRLECTLKLQPSMEASISSSILHALGTYINRLGSEIDGSNDPLSASSFPGHHKVTAAMAISIFATMHLQKLLCQDTTVGSPFLPHTLRNILRIIELLIAREDGLQADIMDPHDTLDAARTILVRWGDVMSFCWLVWDDPRFMGAEIVTYLTSVWLHHSESTTQLEDDLDQTIELWYISLAPSLLQCPAAATGALLRLLQHLTGRLCSSSLPLIISDIVLDVVTKSCWAVFEIIRGHEARTALPLVDLGVSLLSVFVLIADTRQMLPVRRFMIDALNVLGPEALAVAFKGVQAVAQFDFGARFDSFLAHQKRQLLETQDLIDDRAVGIYLRVNMALNFLAVLIQSGSDLARHHHTASYLLCASTEHVLSRDASTASQIAYVPTLLAVLAVLQDLDSEIMDNTKPWEDERLGALVLTIGDLSLVLASAAAQFLLSRMRRGPVGCLRSIEIWDFARDILIFIMSRHYLGDGEPLALLIAPTMARVLLDLLDSADPDFARFMISFPWNLGFCTTLRNIVETETGGYMAVLRRRLSRFGPALLEKINVSGGRSGPENSTNAPAESPTPMKLIFYCACNILHPIWMCDLVDQE</sequence>
<gene>
    <name evidence="1" type="ORF">OE88DRAFT_118956</name>
</gene>
<evidence type="ECO:0000313" key="2">
    <source>
        <dbReference type="Proteomes" id="UP000305948"/>
    </source>
</evidence>
<protein>
    <submittedName>
        <fullName evidence="1">Uncharacterized protein</fullName>
    </submittedName>
</protein>
<dbReference type="Proteomes" id="UP000305948">
    <property type="component" value="Unassembled WGS sequence"/>
</dbReference>
<proteinExistence type="predicted"/>
<accession>A0A5C3NJA1</accession>
<dbReference type="AlphaFoldDB" id="A0A5C3NJA1"/>
<dbReference type="STRING" id="5364.A0A5C3NJA1"/>
<dbReference type="OrthoDB" id="3233180at2759"/>
<keyword evidence="2" id="KW-1185">Reference proteome</keyword>
<reference evidence="1 2" key="1">
    <citation type="journal article" date="2019" name="Nat. Ecol. Evol.">
        <title>Megaphylogeny resolves global patterns of mushroom evolution.</title>
        <authorList>
            <person name="Varga T."/>
            <person name="Krizsan K."/>
            <person name="Foldi C."/>
            <person name="Dima B."/>
            <person name="Sanchez-Garcia M."/>
            <person name="Sanchez-Ramirez S."/>
            <person name="Szollosi G.J."/>
            <person name="Szarkandi J.G."/>
            <person name="Papp V."/>
            <person name="Albert L."/>
            <person name="Andreopoulos W."/>
            <person name="Angelini C."/>
            <person name="Antonin V."/>
            <person name="Barry K.W."/>
            <person name="Bougher N.L."/>
            <person name="Buchanan P."/>
            <person name="Buyck B."/>
            <person name="Bense V."/>
            <person name="Catcheside P."/>
            <person name="Chovatia M."/>
            <person name="Cooper J."/>
            <person name="Damon W."/>
            <person name="Desjardin D."/>
            <person name="Finy P."/>
            <person name="Geml J."/>
            <person name="Haridas S."/>
            <person name="Hughes K."/>
            <person name="Justo A."/>
            <person name="Karasinski D."/>
            <person name="Kautmanova I."/>
            <person name="Kiss B."/>
            <person name="Kocsube S."/>
            <person name="Kotiranta H."/>
            <person name="LaButti K.M."/>
            <person name="Lechner B.E."/>
            <person name="Liimatainen K."/>
            <person name="Lipzen A."/>
            <person name="Lukacs Z."/>
            <person name="Mihaltcheva S."/>
            <person name="Morgado L.N."/>
            <person name="Niskanen T."/>
            <person name="Noordeloos M.E."/>
            <person name="Ohm R.A."/>
            <person name="Ortiz-Santana B."/>
            <person name="Ovrebo C."/>
            <person name="Racz N."/>
            <person name="Riley R."/>
            <person name="Savchenko A."/>
            <person name="Shiryaev A."/>
            <person name="Soop K."/>
            <person name="Spirin V."/>
            <person name="Szebenyi C."/>
            <person name="Tomsovsky M."/>
            <person name="Tulloss R.E."/>
            <person name="Uehling J."/>
            <person name="Grigoriev I.V."/>
            <person name="Vagvolgyi C."/>
            <person name="Papp T."/>
            <person name="Martin F.M."/>
            <person name="Miettinen O."/>
            <person name="Hibbett D.S."/>
            <person name="Nagy L.G."/>
        </authorList>
    </citation>
    <scope>NUCLEOTIDE SEQUENCE [LARGE SCALE GENOMIC DNA]</scope>
    <source>
        <strain evidence="1 2">OMC1185</strain>
    </source>
</reference>
<name>A0A5C3NJA1_9AGAM</name>